<sequence length="620" mass="65997">MKPLAHKHSPAKLGLAGLTAAILVASLAQTGQAAPTALTATVYSVVQEGLTVADGQRLADTFGIGNALYPNGAFSYADNDKFQYVPHKVVGSGKDEGGNATQDEAVDLDAVKAIKPLPDAQALARAQKLADIALKSEGLTLKPRVTHSTFTLSDDAGKVIGSYPIDTTVSFDAVLGNLPLAGQGASLRVTFAPDGTITELSESLRRLAAGRQVAIITADEAQRACAAVYGGAAQNTPVLSYLSPELSSRQADGKGTVTEVLPQYQCSPVDNSDGTQAPKTVPAITGGGPTFKVSLNRQGDTVSGAASVSGGTAPYTFRWGSSTTVLSSNTGQSVSYKRVPRDTAAKTETVSLEVTDANGLVASLSVPADTDGQFTGLSSPGGGSFALGTAGIENTVDEWQCAQDSANGFRNVMLSKGQTVAFDWRGYNAWEIDFRDPTVGGGWDNRYVDTVDIQWYTGHGSPYSFTFKSNVTDHNITPYDAKWGDTYNLEWLQLESCQVLRGVGSPYDFVSRWGRSFKGLHMMNGFHTNAYCVGGGTGGTFASYLFPIRWLWWTLRPAYTVQRAWATMAILKEPHGVVYRSFGPVARNWVTNINDYYWGQGPTGPDIQPTGIWWSITGTV</sequence>
<comment type="caution">
    <text evidence="2">The sequence shown here is derived from an EMBL/GenBank/DDBJ whole genome shotgun (WGS) entry which is preliminary data.</text>
</comment>
<dbReference type="RefSeq" id="WP_285665476.1">
    <property type="nucleotide sequence ID" value="NZ_BSTX01000004.1"/>
</dbReference>
<gene>
    <name evidence="2" type="ORF">Afil01_51300</name>
</gene>
<evidence type="ECO:0000313" key="3">
    <source>
        <dbReference type="Proteomes" id="UP001165079"/>
    </source>
</evidence>
<dbReference type="Proteomes" id="UP001165079">
    <property type="component" value="Unassembled WGS sequence"/>
</dbReference>
<evidence type="ECO:0000313" key="2">
    <source>
        <dbReference type="EMBL" id="GLZ80323.1"/>
    </source>
</evidence>
<evidence type="ECO:0000256" key="1">
    <source>
        <dbReference type="SAM" id="SignalP"/>
    </source>
</evidence>
<keyword evidence="1" id="KW-0732">Signal</keyword>
<keyword evidence="3" id="KW-1185">Reference proteome</keyword>
<reference evidence="2" key="1">
    <citation type="submission" date="2023-03" db="EMBL/GenBank/DDBJ databases">
        <title>Actinorhabdospora filicis NBRC 111898.</title>
        <authorList>
            <person name="Ichikawa N."/>
            <person name="Sato H."/>
            <person name="Tonouchi N."/>
        </authorList>
    </citation>
    <scope>NUCLEOTIDE SEQUENCE</scope>
    <source>
        <strain evidence="2">NBRC 111898</strain>
    </source>
</reference>
<feature type="chain" id="PRO_5040853673" evidence="1">
    <location>
        <begin position="34"/>
        <end position="620"/>
    </location>
</feature>
<accession>A0A9W6SQL9</accession>
<dbReference type="Pfam" id="PF19872">
    <property type="entry name" value="DUF6345"/>
    <property type="match status" value="1"/>
</dbReference>
<proteinExistence type="predicted"/>
<organism evidence="2 3">
    <name type="scientific">Actinorhabdospora filicis</name>
    <dbReference type="NCBI Taxonomy" id="1785913"/>
    <lineage>
        <taxon>Bacteria</taxon>
        <taxon>Bacillati</taxon>
        <taxon>Actinomycetota</taxon>
        <taxon>Actinomycetes</taxon>
        <taxon>Micromonosporales</taxon>
        <taxon>Micromonosporaceae</taxon>
        <taxon>Actinorhabdospora</taxon>
    </lineage>
</organism>
<name>A0A9W6SQL9_9ACTN</name>
<protein>
    <submittedName>
        <fullName evidence="2">Uncharacterized protein</fullName>
    </submittedName>
</protein>
<dbReference type="AlphaFoldDB" id="A0A9W6SQL9"/>
<feature type="signal peptide" evidence="1">
    <location>
        <begin position="1"/>
        <end position="33"/>
    </location>
</feature>
<dbReference type="InterPro" id="IPR045926">
    <property type="entry name" value="DUF6345"/>
</dbReference>
<dbReference type="EMBL" id="BSTX01000004">
    <property type="protein sequence ID" value="GLZ80323.1"/>
    <property type="molecule type" value="Genomic_DNA"/>
</dbReference>